<dbReference type="Proteomes" id="UP000000267">
    <property type="component" value="Unassembled WGS sequence"/>
</dbReference>
<reference evidence="4 5" key="1">
    <citation type="journal article" date="2007" name="Proc. Natl. Acad. Sci. U.S.A.">
        <title>Independent sorting-out of thousands of duplicated gene pairs in two yeast species descended from a whole-genome duplication.</title>
        <authorList>
            <person name="Scannell D.R."/>
            <person name="Frank A.C."/>
            <person name="Conant G.C."/>
            <person name="Byrne K.P."/>
            <person name="Woolfit M."/>
            <person name="Wolfe K.H."/>
        </authorList>
    </citation>
    <scope>NUCLEOTIDE SEQUENCE [LARGE SCALE GENOMIC DNA]</scope>
    <source>
        <strain evidence="5">ATCC 22028 / DSM 70294 / BCRC 21397 / CBS 2163 / NBRC 10782 / NRRL Y-8283 / UCD 57-17</strain>
    </source>
</reference>
<proteinExistence type="inferred from homology"/>
<dbReference type="eggNOG" id="ENOG502S73R">
    <property type="taxonomic scope" value="Eukaryota"/>
</dbReference>
<sequence>MHSIAYNISEIRTKISRRFGGHISLNSSFVEDLEAGLSSRNFDIISQNSKDVRSGLDENTKNEIKKIMDSENLSFDKARLQYTERQFGKNGIAPDGTPMDPKAVTFGK</sequence>
<dbReference type="OMA" id="NIRDGDS"/>
<dbReference type="FunCoup" id="A7TGN0">
    <property type="interactions" value="4"/>
</dbReference>
<dbReference type="EMBL" id="DS480387">
    <property type="protein sequence ID" value="EDO18637.1"/>
    <property type="molecule type" value="Genomic_DNA"/>
</dbReference>
<evidence type="ECO:0000313" key="4">
    <source>
        <dbReference type="EMBL" id="EDO18637.1"/>
    </source>
</evidence>
<evidence type="ECO:0000256" key="3">
    <source>
        <dbReference type="SAM" id="MobiDB-lite"/>
    </source>
</evidence>
<feature type="region of interest" description="Disordered" evidence="3">
    <location>
        <begin position="87"/>
        <end position="108"/>
    </location>
</feature>
<dbReference type="AlphaFoldDB" id="A7TGN0"/>
<dbReference type="HOGENOM" id="CLU_128832_3_0_1"/>
<evidence type="ECO:0000313" key="5">
    <source>
        <dbReference type="Proteomes" id="UP000000267"/>
    </source>
</evidence>
<gene>
    <name evidence="4" type="ORF">Kpol_1048p68</name>
</gene>
<keyword evidence="5" id="KW-1185">Reference proteome</keyword>
<name>A7TGN0_VANPO</name>
<comment type="similarity">
    <text evidence="1">Belongs to the UPF0357 family.</text>
</comment>
<dbReference type="GeneID" id="5546937"/>
<organism evidence="5">
    <name type="scientific">Vanderwaltozyma polyspora (strain ATCC 22028 / DSM 70294 / BCRC 21397 / CBS 2163 / NBRC 10782 / NRRL Y-8283 / UCD 57-17)</name>
    <name type="common">Kluyveromyces polysporus</name>
    <dbReference type="NCBI Taxonomy" id="436907"/>
    <lineage>
        <taxon>Eukaryota</taxon>
        <taxon>Fungi</taxon>
        <taxon>Dikarya</taxon>
        <taxon>Ascomycota</taxon>
        <taxon>Saccharomycotina</taxon>
        <taxon>Saccharomycetes</taxon>
        <taxon>Saccharomycetales</taxon>
        <taxon>Saccharomycetaceae</taxon>
        <taxon>Vanderwaltozyma</taxon>
    </lineage>
</organism>
<accession>A7TGN0</accession>
<dbReference type="InterPro" id="IPR018559">
    <property type="entry name" value="DUF2015"/>
</dbReference>
<evidence type="ECO:0000256" key="1">
    <source>
        <dbReference type="ARBA" id="ARBA00008325"/>
    </source>
</evidence>
<dbReference type="PANTHER" id="PTHR28023">
    <property type="entry name" value="UPF0357 PROTEIN YCL012C"/>
    <property type="match status" value="1"/>
</dbReference>
<dbReference type="KEGG" id="vpo:Kpol_1048p68"/>
<dbReference type="OrthoDB" id="447314at2759"/>
<dbReference type="PhylomeDB" id="A7TGN0"/>
<evidence type="ECO:0000256" key="2">
    <source>
        <dbReference type="ARBA" id="ARBA00022729"/>
    </source>
</evidence>
<dbReference type="Pfam" id="PF09435">
    <property type="entry name" value="DUF2015"/>
    <property type="match status" value="1"/>
</dbReference>
<dbReference type="InParanoid" id="A7TGN0"/>
<dbReference type="PANTHER" id="PTHR28023:SF1">
    <property type="entry name" value="UPF0357 PROTEIN YCL012C"/>
    <property type="match status" value="1"/>
</dbReference>
<dbReference type="RefSeq" id="XP_001646495.1">
    <property type="nucleotide sequence ID" value="XM_001646445.1"/>
</dbReference>
<protein>
    <submittedName>
        <fullName evidence="4">Uncharacterized protein</fullName>
    </submittedName>
</protein>
<keyword evidence="2" id="KW-0732">Signal</keyword>